<evidence type="ECO:0000313" key="5">
    <source>
        <dbReference type="EMBL" id="GEU76291.1"/>
    </source>
</evidence>
<protein>
    <recommendedName>
        <fullName evidence="4">Integrase catalytic domain-containing protein</fullName>
    </recommendedName>
</protein>
<organism evidence="5">
    <name type="scientific">Tanacetum cinerariifolium</name>
    <name type="common">Dalmatian daisy</name>
    <name type="synonym">Chrysanthemum cinerariifolium</name>
    <dbReference type="NCBI Taxonomy" id="118510"/>
    <lineage>
        <taxon>Eukaryota</taxon>
        <taxon>Viridiplantae</taxon>
        <taxon>Streptophyta</taxon>
        <taxon>Embryophyta</taxon>
        <taxon>Tracheophyta</taxon>
        <taxon>Spermatophyta</taxon>
        <taxon>Magnoliopsida</taxon>
        <taxon>eudicotyledons</taxon>
        <taxon>Gunneridae</taxon>
        <taxon>Pentapetalae</taxon>
        <taxon>asterids</taxon>
        <taxon>campanulids</taxon>
        <taxon>Asterales</taxon>
        <taxon>Asteraceae</taxon>
        <taxon>Asteroideae</taxon>
        <taxon>Anthemideae</taxon>
        <taxon>Anthemidinae</taxon>
        <taxon>Tanacetum</taxon>
    </lineage>
</organism>
<dbReference type="PROSITE" id="PS50994">
    <property type="entry name" value="INTEGRASE"/>
    <property type="match status" value="1"/>
</dbReference>
<proteinExistence type="predicted"/>
<dbReference type="SUPFAM" id="SSF53098">
    <property type="entry name" value="Ribonuclease H-like"/>
    <property type="match status" value="1"/>
</dbReference>
<sequence>MKTDNGTEFVNQTLREYYEKVGISHETSVARFPQQNGVVERRNHTLIEVVHTMLIYAKAPLFLWAEAVATACYIQNRSIIRIHHGKTPYELLHDKLPDLSFFHVFGALCYLTNDSENLGKLQPKADIDFDELTTMAFEHSSLEHALHETTPAKISPGLVPNPPPSTSFVPPARTDWVLLFQLMFNELLNPLPSVDPPTPEVVTLIAEVVAPEPAASTGSPSLKIVDQDASSPSNSQTSPKTQSPVISNDVEEENHDLDAAHINNDPFFGISILENTKDNPLDNIVGELERLVSIRLQFYEQALFCYYDAFLSSDEPKTYKDVLTQARWIESIQEELNEFECLEVWELVPQEEIDFEESFAPVARLDVIRIFLAFVAHMNLIVYQMDVKTAFMNNILREEVYVSKSDGFVDKDHSNHVYKLKKALYRLKQAPRAWYDLLSKFILSQEFSKGTVDPTLFIRRQGKDILLSNYAFESLKKYGMESSDPVVTPMVKKSKLDEDPQEKAVDPTHYRGMVGSLMYLTACRPGLTFVVCTCPRYQAKPTEKHLHAVKRIFKYLRGTVNMGLIIDTIKAQQIALDDALVAPANCLKTGKCNHRLSSTLKSNEPTLQVVLDTLKLTPFYNAFQITANVPKSTCKSFGPLHQSLQRVLRRCIWSKTSKSKKKYKKKVDEPVTSSKTKTVPASKGSKLKSSAKVAKTAIKKQPATMPKTKGLVVLSEVALFEAEQIKWATKKSKKYFHMSHASGSCDGVDIQSKVSDEQQQKTFSQDEDDSDKETDVNDDCKEIVYDNDEDDLTHPNLSTYKVDDEDEEEKANNDEVSYDHIVYTPPNHQLTDEEENQEGDDEVKEGKKEQEEEEELYGDLNNNLHRSIVENCLASKMKEAVDVAVQLQTNKLGEEAQAENQEFLNQKNLYNALIESYNSDKDVFSSYGDIVTLKRGKEAKSSKESTHKESKSTSSSKDASRSQPKSSGKFAHVEDHGQKVNNFKDQLHQEFNTGNDDETSVREALDVDENWYNPKGKPYPHDLSKPLPLIQNECGRQVIHWDYFINNDLEYLKGGSSSQKYTTSITKKKAADHGQVKWIEDKEDLQLGVESYQKKINLKRPDTYRSDLRRMTPYTAYPDIQHVIYEDEMNKNRLMRTDELHKFSDGTLNHVRTALNDIATRIEMDYLPK</sequence>
<feature type="compositionally biased region" description="Polar residues" evidence="3">
    <location>
        <begin position="228"/>
        <end position="246"/>
    </location>
</feature>
<dbReference type="AlphaFoldDB" id="A0A6L2MQN4"/>
<feature type="region of interest" description="Disordered" evidence="3">
    <location>
        <begin position="214"/>
        <end position="246"/>
    </location>
</feature>
<feature type="region of interest" description="Disordered" evidence="3">
    <location>
        <begin position="663"/>
        <end position="686"/>
    </location>
</feature>
<evidence type="ECO:0000256" key="1">
    <source>
        <dbReference type="ARBA" id="ARBA00022723"/>
    </source>
</evidence>
<evidence type="ECO:0000256" key="2">
    <source>
        <dbReference type="ARBA" id="ARBA00022801"/>
    </source>
</evidence>
<dbReference type="InterPro" id="IPR036397">
    <property type="entry name" value="RNaseH_sf"/>
</dbReference>
<feature type="region of interest" description="Disordered" evidence="3">
    <location>
        <begin position="935"/>
        <end position="975"/>
    </location>
</feature>
<dbReference type="PANTHER" id="PTHR42648:SF32">
    <property type="entry name" value="RIBONUCLEASE H-LIKE DOMAIN, GAG-PRE-INTEGRASE DOMAIN PROTEIN-RELATED"/>
    <property type="match status" value="1"/>
</dbReference>
<dbReference type="InterPro" id="IPR039537">
    <property type="entry name" value="Retrotran_Ty1/copia-like"/>
</dbReference>
<feature type="compositionally biased region" description="Acidic residues" evidence="3">
    <location>
        <begin position="832"/>
        <end position="843"/>
    </location>
</feature>
<name>A0A6L2MQN4_TANCI</name>
<feature type="compositionally biased region" description="Basic and acidic residues" evidence="3">
    <location>
        <begin position="935"/>
        <end position="951"/>
    </location>
</feature>
<dbReference type="GO" id="GO:0016787">
    <property type="term" value="F:hydrolase activity"/>
    <property type="evidence" value="ECO:0007669"/>
    <property type="project" value="UniProtKB-KW"/>
</dbReference>
<dbReference type="GO" id="GO:0046872">
    <property type="term" value="F:metal ion binding"/>
    <property type="evidence" value="ECO:0007669"/>
    <property type="project" value="UniProtKB-KW"/>
</dbReference>
<evidence type="ECO:0000256" key="3">
    <source>
        <dbReference type="SAM" id="MobiDB-lite"/>
    </source>
</evidence>
<dbReference type="InterPro" id="IPR013103">
    <property type="entry name" value="RVT_2"/>
</dbReference>
<keyword evidence="1" id="KW-0479">Metal-binding</keyword>
<dbReference type="EMBL" id="BKCJ010007249">
    <property type="protein sequence ID" value="GEU76291.1"/>
    <property type="molecule type" value="Genomic_DNA"/>
</dbReference>
<dbReference type="PANTHER" id="PTHR42648">
    <property type="entry name" value="TRANSPOSASE, PUTATIVE-RELATED"/>
    <property type="match status" value="1"/>
</dbReference>
<dbReference type="Pfam" id="PF07727">
    <property type="entry name" value="RVT_2"/>
    <property type="match status" value="1"/>
</dbReference>
<dbReference type="InterPro" id="IPR012337">
    <property type="entry name" value="RNaseH-like_sf"/>
</dbReference>
<evidence type="ECO:0000259" key="4">
    <source>
        <dbReference type="PROSITE" id="PS50994"/>
    </source>
</evidence>
<feature type="domain" description="Integrase catalytic" evidence="4">
    <location>
        <begin position="1"/>
        <end position="96"/>
    </location>
</feature>
<feature type="compositionally biased region" description="Basic and acidic residues" evidence="3">
    <location>
        <begin position="773"/>
        <end position="784"/>
    </location>
</feature>
<dbReference type="GO" id="GO:0003676">
    <property type="term" value="F:nucleic acid binding"/>
    <property type="evidence" value="ECO:0007669"/>
    <property type="project" value="InterPro"/>
</dbReference>
<keyword evidence="2" id="KW-0378">Hydrolase</keyword>
<comment type="caution">
    <text evidence="5">The sequence shown here is derived from an EMBL/GenBank/DDBJ whole genome shotgun (WGS) entry which is preliminary data.</text>
</comment>
<dbReference type="Gene3D" id="3.30.420.10">
    <property type="entry name" value="Ribonuclease H-like superfamily/Ribonuclease H"/>
    <property type="match status" value="1"/>
</dbReference>
<accession>A0A6L2MQN4</accession>
<feature type="region of interest" description="Disordered" evidence="3">
    <location>
        <begin position="753"/>
        <end position="852"/>
    </location>
</feature>
<reference evidence="5" key="1">
    <citation type="journal article" date="2019" name="Sci. Rep.">
        <title>Draft genome of Tanacetum cinerariifolium, the natural source of mosquito coil.</title>
        <authorList>
            <person name="Yamashiro T."/>
            <person name="Shiraishi A."/>
            <person name="Satake H."/>
            <person name="Nakayama K."/>
        </authorList>
    </citation>
    <scope>NUCLEOTIDE SEQUENCE</scope>
</reference>
<gene>
    <name evidence="5" type="ORF">Tci_048269</name>
</gene>
<dbReference type="GO" id="GO:0015074">
    <property type="term" value="P:DNA integration"/>
    <property type="evidence" value="ECO:0007669"/>
    <property type="project" value="InterPro"/>
</dbReference>
<dbReference type="InterPro" id="IPR001584">
    <property type="entry name" value="Integrase_cat-core"/>
</dbReference>